<protein>
    <submittedName>
        <fullName evidence="6">Flagellar biosynthesis protein FliS</fullName>
    </submittedName>
</protein>
<dbReference type="InterPro" id="IPR003713">
    <property type="entry name" value="FliS"/>
</dbReference>
<comment type="subcellular location">
    <subcellularLocation>
        <location evidence="1">Cytoplasm</location>
        <location evidence="1">Cytosol</location>
    </subcellularLocation>
</comment>
<evidence type="ECO:0000256" key="4">
    <source>
        <dbReference type="ARBA" id="ARBA00022795"/>
    </source>
</evidence>
<name>A0A806JYT9_9BACT</name>
<dbReference type="Gene3D" id="1.20.120.340">
    <property type="entry name" value="Flagellar protein FliS"/>
    <property type="match status" value="1"/>
</dbReference>
<organism evidence="6">
    <name type="scientific">uncultured bacterium contig00049</name>
    <dbReference type="NCBI Taxonomy" id="1181534"/>
    <lineage>
        <taxon>Bacteria</taxon>
        <taxon>environmental samples</taxon>
    </lineage>
</organism>
<dbReference type="PANTHER" id="PTHR34773">
    <property type="entry name" value="FLAGELLAR SECRETION CHAPERONE FLIS"/>
    <property type="match status" value="1"/>
</dbReference>
<keyword evidence="3" id="KW-0963">Cytoplasm</keyword>
<evidence type="ECO:0000256" key="2">
    <source>
        <dbReference type="ARBA" id="ARBA00008787"/>
    </source>
</evidence>
<dbReference type="GO" id="GO:0044780">
    <property type="term" value="P:bacterial-type flagellum assembly"/>
    <property type="evidence" value="ECO:0007669"/>
    <property type="project" value="InterPro"/>
</dbReference>
<comment type="similarity">
    <text evidence="2">Belongs to the FliS family.</text>
</comment>
<proteinExistence type="inferred from homology"/>
<evidence type="ECO:0000256" key="5">
    <source>
        <dbReference type="ARBA" id="ARBA00023186"/>
    </source>
</evidence>
<keyword evidence="5" id="KW-0143">Chaperone</keyword>
<dbReference type="AlphaFoldDB" id="A0A806JYT9"/>
<sequence length="123" mass="14007">MLYDEAIRQLNLALEMLDLKNQDAKIHEKIEPIGKAIMKAEEIITELMVSLDFDQGGDIAKNLFSLYSWFNRELMEANITQDMGRIKTVRDMFSELRDCWSQIAGKSTAEHSNREAVGLNIAG</sequence>
<accession>A0A806JYT9</accession>
<dbReference type="PANTHER" id="PTHR34773:SF1">
    <property type="entry name" value="FLAGELLAR SECRETION CHAPERONE FLIS"/>
    <property type="match status" value="1"/>
</dbReference>
<keyword evidence="4" id="KW-1005">Bacterial flagellum biogenesis</keyword>
<dbReference type="EMBL" id="JQ844184">
    <property type="protein sequence ID" value="AGS52157.1"/>
    <property type="molecule type" value="Genomic_DNA"/>
</dbReference>
<keyword evidence="6" id="KW-0969">Cilium</keyword>
<dbReference type="InterPro" id="IPR036584">
    <property type="entry name" value="FliS_sf"/>
</dbReference>
<reference evidence="6" key="1">
    <citation type="submission" date="2012-03" db="EMBL/GenBank/DDBJ databases">
        <title>Functional metagenomics reveals considerable lignocellulase gene clusters in the gut microbiome of a wood-feeding higher termite.</title>
        <authorList>
            <person name="Liu N."/>
        </authorList>
    </citation>
    <scope>NUCLEOTIDE SEQUENCE</scope>
</reference>
<dbReference type="PIRSF" id="PIRSF039090">
    <property type="entry name" value="Flis"/>
    <property type="match status" value="1"/>
</dbReference>
<dbReference type="GO" id="GO:0071973">
    <property type="term" value="P:bacterial-type flagellum-dependent cell motility"/>
    <property type="evidence" value="ECO:0007669"/>
    <property type="project" value="TreeGrafter"/>
</dbReference>
<dbReference type="SUPFAM" id="SSF101116">
    <property type="entry name" value="Flagellar export chaperone FliS"/>
    <property type="match status" value="1"/>
</dbReference>
<dbReference type="GO" id="GO:0005829">
    <property type="term" value="C:cytosol"/>
    <property type="evidence" value="ECO:0007669"/>
    <property type="project" value="UniProtKB-SubCell"/>
</dbReference>
<dbReference type="Pfam" id="PF02561">
    <property type="entry name" value="FliS"/>
    <property type="match status" value="1"/>
</dbReference>
<evidence type="ECO:0000313" key="6">
    <source>
        <dbReference type="EMBL" id="AGS52157.1"/>
    </source>
</evidence>
<keyword evidence="6" id="KW-0282">Flagellum</keyword>
<dbReference type="NCBIfam" id="TIGR00208">
    <property type="entry name" value="fliS"/>
    <property type="match status" value="1"/>
</dbReference>
<keyword evidence="6" id="KW-0966">Cell projection</keyword>
<evidence type="ECO:0000256" key="1">
    <source>
        <dbReference type="ARBA" id="ARBA00004514"/>
    </source>
</evidence>
<dbReference type="CDD" id="cd16098">
    <property type="entry name" value="FliS"/>
    <property type="match status" value="1"/>
</dbReference>
<evidence type="ECO:0000256" key="3">
    <source>
        <dbReference type="ARBA" id="ARBA00022490"/>
    </source>
</evidence>